<dbReference type="GO" id="GO:0017148">
    <property type="term" value="P:negative regulation of translation"/>
    <property type="evidence" value="ECO:0007669"/>
    <property type="project" value="UniProtKB-KW"/>
</dbReference>
<accession>C3SA73</accession>
<keyword evidence="1" id="KW-0800">Toxin</keyword>
<keyword evidence="6" id="KW-1185">Reference proteome</keyword>
<comment type="similarity">
    <text evidence="1">Belongs to the ribosome-inactivating protein family.</text>
</comment>
<keyword evidence="2" id="KW-0732">Signal</keyword>
<reference evidence="3" key="1">
    <citation type="journal article" date="2009" name="Plant Mol. Biol.">
        <title>Structural characterization of Brachypodium genome and its syntenic relationship with rice and wheat.</title>
        <authorList>
            <person name="Huo N."/>
            <person name="Vogel J.P."/>
            <person name="Lazo G.R."/>
            <person name="You F.M."/>
            <person name="Ma Y."/>
            <person name="McMahon S."/>
            <person name="Dvorak J."/>
            <person name="Anderson O.D."/>
            <person name="Luo M.C."/>
            <person name="Gu Y.Q."/>
        </authorList>
    </citation>
    <scope>NUCLEOTIDE SEQUENCE</scope>
</reference>
<evidence type="ECO:0000313" key="6">
    <source>
        <dbReference type="Proteomes" id="UP000008810"/>
    </source>
</evidence>
<dbReference type="EMBL" id="CM000880">
    <property type="protein sequence ID" value="KQK16468.1"/>
    <property type="molecule type" value="Genomic_DNA"/>
</dbReference>
<organism evidence="3">
    <name type="scientific">Brachypodium distachyon</name>
    <name type="common">Purple false brome</name>
    <name type="synonym">Trachynia distachya</name>
    <dbReference type="NCBI Taxonomy" id="15368"/>
    <lineage>
        <taxon>Eukaryota</taxon>
        <taxon>Viridiplantae</taxon>
        <taxon>Streptophyta</taxon>
        <taxon>Embryophyta</taxon>
        <taxon>Tracheophyta</taxon>
        <taxon>Spermatophyta</taxon>
        <taxon>Magnoliopsida</taxon>
        <taxon>Liliopsida</taxon>
        <taxon>Poales</taxon>
        <taxon>Poaceae</taxon>
        <taxon>BOP clade</taxon>
        <taxon>Pooideae</taxon>
        <taxon>Stipodae</taxon>
        <taxon>Brachypodieae</taxon>
        <taxon>Brachypodium</taxon>
    </lineage>
</organism>
<feature type="chain" id="PRO_5014085956" description="rRNA N-glycosylase" evidence="2">
    <location>
        <begin position="21"/>
        <end position="197"/>
    </location>
</feature>
<reference evidence="4 5" key="2">
    <citation type="journal article" date="2010" name="Nature">
        <title>Genome sequencing and analysis of the model grass Brachypodium distachyon.</title>
        <authorList>
            <consortium name="International Brachypodium Initiative"/>
        </authorList>
    </citation>
    <scope>NUCLEOTIDE SEQUENCE [LARGE SCALE GENOMIC DNA]</scope>
    <source>
        <strain evidence="4 5">Bd21</strain>
    </source>
</reference>
<evidence type="ECO:0000313" key="5">
    <source>
        <dbReference type="EnsemblPlants" id="KQK16468"/>
    </source>
</evidence>
<proteinExistence type="inferred from homology"/>
<dbReference type="AlphaFoldDB" id="C3SA73"/>
<dbReference type="EnsemblPlants" id="KQK16468">
    <property type="protein sequence ID" value="KQK16468"/>
    <property type="gene ID" value="BRADI_1g28910v3"/>
</dbReference>
<reference evidence="5" key="4">
    <citation type="submission" date="2018-08" db="UniProtKB">
        <authorList>
            <consortium name="EnsemblPlants"/>
        </authorList>
    </citation>
    <scope>IDENTIFICATION</scope>
    <source>
        <strain evidence="5">cv. Bd21</strain>
    </source>
</reference>
<evidence type="ECO:0000313" key="3">
    <source>
        <dbReference type="EMBL" id="ACF22707.1"/>
    </source>
</evidence>
<reference evidence="4" key="3">
    <citation type="submission" date="2017-06" db="EMBL/GenBank/DDBJ databases">
        <title>WGS assembly of Brachypodium distachyon.</title>
        <authorList>
            <consortium name="The International Brachypodium Initiative"/>
            <person name="Lucas S."/>
            <person name="Harmon-Smith M."/>
            <person name="Lail K."/>
            <person name="Tice H."/>
            <person name="Grimwood J."/>
            <person name="Bruce D."/>
            <person name="Barry K."/>
            <person name="Shu S."/>
            <person name="Lindquist E."/>
            <person name="Wang M."/>
            <person name="Pitluck S."/>
            <person name="Vogel J.P."/>
            <person name="Garvin D.F."/>
            <person name="Mockler T.C."/>
            <person name="Schmutz J."/>
            <person name="Rokhsar D."/>
            <person name="Bevan M.W."/>
        </authorList>
    </citation>
    <scope>NUCLEOTIDE SEQUENCE</scope>
    <source>
        <strain evidence="4">Bd21</strain>
    </source>
</reference>
<dbReference type="InterPro" id="IPR016138">
    <property type="entry name" value="Ribosome_inactivat_prot_sub1"/>
</dbReference>
<dbReference type="InterPro" id="IPR017989">
    <property type="entry name" value="Ribosome_inactivat_1/2"/>
</dbReference>
<dbReference type="GO" id="GO:0030598">
    <property type="term" value="F:rRNA N-glycosylase activity"/>
    <property type="evidence" value="ECO:0007669"/>
    <property type="project" value="UniProtKB-EC"/>
</dbReference>
<dbReference type="InterPro" id="IPR001574">
    <property type="entry name" value="Ribosome_inactivat_prot"/>
</dbReference>
<dbReference type="GeneID" id="104582079"/>
<dbReference type="EC" id="3.2.2.22" evidence="1"/>
<dbReference type="RefSeq" id="XP_010229689.1">
    <property type="nucleotide sequence ID" value="XM_010231387.1"/>
</dbReference>
<dbReference type="PANTHER" id="PTHR33453">
    <property type="match status" value="1"/>
</dbReference>
<dbReference type="OrthoDB" id="675370at2759"/>
<dbReference type="GO" id="GO:0090729">
    <property type="term" value="F:toxin activity"/>
    <property type="evidence" value="ECO:0007669"/>
    <property type="project" value="UniProtKB-KW"/>
</dbReference>
<dbReference type="EMBL" id="EU730896">
    <property type="protein sequence ID" value="ACF22707.1"/>
    <property type="molecule type" value="Genomic_DNA"/>
</dbReference>
<evidence type="ECO:0000256" key="2">
    <source>
        <dbReference type="SAM" id="SignalP"/>
    </source>
</evidence>
<dbReference type="Proteomes" id="UP000008810">
    <property type="component" value="Chromosome 1"/>
</dbReference>
<dbReference type="PANTHER" id="PTHR33453:SF40">
    <property type="entry name" value="RRNA N-GLYCOSYLASE"/>
    <property type="match status" value="1"/>
</dbReference>
<dbReference type="GO" id="GO:0006952">
    <property type="term" value="P:defense response"/>
    <property type="evidence" value="ECO:0007669"/>
    <property type="project" value="UniProtKB-KW"/>
</dbReference>
<keyword evidence="1" id="KW-0611">Plant defense</keyword>
<dbReference type="InterPro" id="IPR036041">
    <property type="entry name" value="Ribosome-inact_prot_sf"/>
</dbReference>
<gene>
    <name evidence="5" type="primary">LOC104582079</name>
    <name evidence="4" type="ORF">BRADI_1g28910v3</name>
</gene>
<keyword evidence="1" id="KW-0652">Protein synthesis inhibitor</keyword>
<keyword evidence="1" id="KW-0378">Hydrolase</keyword>
<dbReference type="KEGG" id="bdi:104582079"/>
<dbReference type="SUPFAM" id="SSF56371">
    <property type="entry name" value="Ribosome inactivating proteins (RIP)"/>
    <property type="match status" value="1"/>
</dbReference>
<dbReference type="Pfam" id="PF00161">
    <property type="entry name" value="RIP"/>
    <property type="match status" value="1"/>
</dbReference>
<feature type="signal peptide" evidence="2">
    <location>
        <begin position="1"/>
        <end position="20"/>
    </location>
</feature>
<name>C3SA73_BRADI</name>
<dbReference type="PRINTS" id="PR00396">
    <property type="entry name" value="SHIGARICIN"/>
</dbReference>
<evidence type="ECO:0000313" key="4">
    <source>
        <dbReference type="EMBL" id="KQK16468.1"/>
    </source>
</evidence>
<comment type="catalytic activity">
    <reaction evidence="1">
        <text>Endohydrolysis of the N-glycosidic bond at one specific adenosine on the 28S rRNA.</text>
        <dbReference type="EC" id="3.2.2.22"/>
    </reaction>
</comment>
<dbReference type="STRING" id="15368.C3SA73"/>
<protein>
    <recommendedName>
        <fullName evidence="1">rRNA N-glycosylase</fullName>
        <ecNumber evidence="1">3.2.2.22</ecNumber>
    </recommendedName>
</protein>
<dbReference type="Gramene" id="KQK16468">
    <property type="protein sequence ID" value="KQK16468"/>
    <property type="gene ID" value="BRADI_1g28910v3"/>
</dbReference>
<evidence type="ECO:0000256" key="1">
    <source>
        <dbReference type="RuleBase" id="RU004915"/>
    </source>
</evidence>
<dbReference type="HOGENOM" id="CLU_1385897_0_0_1"/>
<sequence>MVKLVVFILVISWFVGSAVSQPPPHATPQVVTIQYDLVHGSYTSFIDDLRTKLANHPSPGDINGHPLLTPRRYPNSPARWMHISISAGGAATTTLVLRDDTLYVVGFTGEGGSWYEFGFQGEAHQIQGSIFLECGNTYKDLVGGKSGAEVRMNLQGLDLGKNMAVAAVTTLSTYVQPLPPNKPIDATKLALAARRLG</sequence>
<dbReference type="Gene3D" id="3.40.420.10">
    <property type="entry name" value="Ricin (A subunit), domain 1"/>
    <property type="match status" value="1"/>
</dbReference>
<dbReference type="eggNOG" id="ENOG502T91N">
    <property type="taxonomic scope" value="Eukaryota"/>
</dbReference>